<organism evidence="1">
    <name type="scientific">Bostrychia tenella</name>
    <dbReference type="NCBI Taxonomy" id="324755"/>
    <lineage>
        <taxon>Eukaryota</taxon>
        <taxon>Rhodophyta</taxon>
        <taxon>Florideophyceae</taxon>
        <taxon>Rhodymeniophycidae</taxon>
        <taxon>Ceramiales</taxon>
        <taxon>Rhodomelaceae</taxon>
        <taxon>Bostrychia</taxon>
    </lineage>
</organism>
<dbReference type="RefSeq" id="YP_009392650.1">
    <property type="nucleotide sequence ID" value="NC_035264.1"/>
</dbReference>
<keyword evidence="1" id="KW-0150">Chloroplast</keyword>
<protein>
    <recommendedName>
        <fullName evidence="2">Ycf80</fullName>
    </recommendedName>
</protein>
<geneLocation type="chloroplast" evidence="1"/>
<dbReference type="GeneID" id="33354219"/>
<evidence type="ECO:0008006" key="2">
    <source>
        <dbReference type="Google" id="ProtNLM"/>
    </source>
</evidence>
<keyword evidence="1" id="KW-0934">Plastid</keyword>
<dbReference type="EMBL" id="MF101417">
    <property type="protein sequence ID" value="ARW61212.1"/>
    <property type="molecule type" value="Genomic_DNA"/>
</dbReference>
<dbReference type="AlphaFoldDB" id="A0A1Z1M5L0"/>
<gene>
    <name evidence="1" type="primary">ycf80</name>
</gene>
<reference evidence="1" key="1">
    <citation type="journal article" date="2017" name="J. Phycol.">
        <title>Analysis of chloroplast genomes and a supermatrix inform reclassification of the Rhodomelaceae (Rhodophyta).</title>
        <authorList>
            <person name="Diaz-Tapia P."/>
            <person name="Maggs C.A."/>
            <person name="West J.A."/>
            <person name="Verbruggen H."/>
        </authorList>
    </citation>
    <scope>NUCLEOTIDE SEQUENCE</scope>
    <source>
        <strain evidence="1">JW3079</strain>
    </source>
</reference>
<accession>A0A1Z1M5L0</accession>
<name>A0A1Z1M5L0_9FLOR</name>
<sequence length="470" mass="55766">MIVPNLILFNDLFKINYQKYENIHRLTNFKLNNSSILIISNANSFVNKSANQLLKISNYNNFTSRNFWQKFINKYWQETIFISASNNISEKYINKLKSSGLSVYKGNDYKNFLFRFSQDLLDGKILVSTKDVKNQNVNLLINKENTYIKYKWTKFLNFEALKLSKTIFQDYIDINNKNIKYETLPLFALINHNYQIIMSESPDKLFRSKSCVSLFLKFFNDLFLKSSTSQKVYTGLLFVNPEDALEYKQHIQHNYTNSTRINYIESVTTNINLYYKLLNSCISNSEFRLIPDLKEVSDLIYKYRKYKHLSFDSNQKYGSNYFQGQPIYLIKPVVVRNKNTNQKEALEYSYSFPSKNSSVPCQAVFLNYKTAIKAWDKFKKRYIHYNLPLKPDLYVSNLESFIKGSYYNNANNQIVFIPSFQTYKFIKNFMELKDESYRTINQIILDKSFSVKIFLSRVIWSLTSRKPVNW</sequence>
<proteinExistence type="predicted"/>
<evidence type="ECO:0000313" key="1">
    <source>
        <dbReference type="EMBL" id="ARW61212.1"/>
    </source>
</evidence>